<comment type="caution">
    <text evidence="3">The sequence shown here is derived from an EMBL/GenBank/DDBJ whole genome shotgun (WGS) entry which is preliminary data.</text>
</comment>
<dbReference type="OrthoDB" id="9797047at2"/>
<dbReference type="GO" id="GO:0046872">
    <property type="term" value="F:metal ion binding"/>
    <property type="evidence" value="ECO:0007669"/>
    <property type="project" value="UniProtKB-KW"/>
</dbReference>
<dbReference type="PANTHER" id="PTHR35848:SF6">
    <property type="entry name" value="CUPIN TYPE-2 DOMAIN-CONTAINING PROTEIN"/>
    <property type="match status" value="1"/>
</dbReference>
<organism evidence="3 4">
    <name type="scientific">Prevotella koreensis</name>
    <dbReference type="NCBI Taxonomy" id="2490854"/>
    <lineage>
        <taxon>Bacteria</taxon>
        <taxon>Pseudomonadati</taxon>
        <taxon>Bacteroidota</taxon>
        <taxon>Bacteroidia</taxon>
        <taxon>Bacteroidales</taxon>
        <taxon>Prevotellaceae</taxon>
        <taxon>Prevotella</taxon>
    </lineage>
</organism>
<dbReference type="SUPFAM" id="SSF51182">
    <property type="entry name" value="RmlC-like cupins"/>
    <property type="match status" value="1"/>
</dbReference>
<gene>
    <name evidence="3" type="ORF">EHV08_03285</name>
</gene>
<dbReference type="AlphaFoldDB" id="A0A3S0RZ61"/>
<evidence type="ECO:0000256" key="1">
    <source>
        <dbReference type="ARBA" id="ARBA00022723"/>
    </source>
</evidence>
<dbReference type="PANTHER" id="PTHR35848">
    <property type="entry name" value="OXALATE-BINDING PROTEIN"/>
    <property type="match status" value="1"/>
</dbReference>
<reference evidence="3 4" key="1">
    <citation type="submission" date="2018-12" db="EMBL/GenBank/DDBJ databases">
        <title>Genome sequencing of Prevotella sp. KCOM 3155 (= JS262).</title>
        <authorList>
            <person name="Kook J.-K."/>
            <person name="Park S.-N."/>
            <person name="Lim Y.K."/>
        </authorList>
    </citation>
    <scope>NUCLEOTIDE SEQUENCE [LARGE SCALE GENOMIC DNA]</scope>
    <source>
        <strain evidence="3 4">KCOM 3155</strain>
    </source>
</reference>
<dbReference type="InterPro" id="IPR013096">
    <property type="entry name" value="Cupin_2"/>
</dbReference>
<dbReference type="InterPro" id="IPR051610">
    <property type="entry name" value="GPI/OXD"/>
</dbReference>
<dbReference type="InterPro" id="IPR011051">
    <property type="entry name" value="RmlC_Cupin_sf"/>
</dbReference>
<feature type="domain" description="Cupin type-2" evidence="2">
    <location>
        <begin position="38"/>
        <end position="106"/>
    </location>
</feature>
<protein>
    <submittedName>
        <fullName evidence="3">Cupin domain-containing protein</fullName>
    </submittedName>
</protein>
<evidence type="ECO:0000313" key="3">
    <source>
        <dbReference type="EMBL" id="RUL58888.1"/>
    </source>
</evidence>
<dbReference type="EMBL" id="RYYU01000001">
    <property type="protein sequence ID" value="RUL58888.1"/>
    <property type="molecule type" value="Genomic_DNA"/>
</dbReference>
<dbReference type="Proteomes" id="UP000278983">
    <property type="component" value="Unassembled WGS sequence"/>
</dbReference>
<proteinExistence type="predicted"/>
<keyword evidence="1" id="KW-0479">Metal-binding</keyword>
<dbReference type="RefSeq" id="WP_126677952.1">
    <property type="nucleotide sequence ID" value="NZ_RYYU01000001.1"/>
</dbReference>
<name>A0A3S0RZ61_9BACT</name>
<dbReference type="Gene3D" id="2.60.120.10">
    <property type="entry name" value="Jelly Rolls"/>
    <property type="match status" value="1"/>
</dbReference>
<evidence type="ECO:0000259" key="2">
    <source>
        <dbReference type="Pfam" id="PF07883"/>
    </source>
</evidence>
<dbReference type="InterPro" id="IPR014710">
    <property type="entry name" value="RmlC-like_jellyroll"/>
</dbReference>
<accession>A0A3S0RZ61</accession>
<sequence>MKINKEQLEEKILPKFKEGEGRYIMRAYDDDDNKLMFGTLEPGCSIGYHTHTNNSETMYILSGVATYVIDGGVEEVVLPNEVHYCPKGRSHSLQNRGTENLTFFAVIGQHNE</sequence>
<evidence type="ECO:0000313" key="4">
    <source>
        <dbReference type="Proteomes" id="UP000278983"/>
    </source>
</evidence>
<keyword evidence="4" id="KW-1185">Reference proteome</keyword>
<dbReference type="Pfam" id="PF07883">
    <property type="entry name" value="Cupin_2"/>
    <property type="match status" value="1"/>
</dbReference>